<dbReference type="EMBL" id="JASXSX010000001">
    <property type="protein sequence ID" value="MDT3767222.1"/>
    <property type="molecule type" value="Genomic_DNA"/>
</dbReference>
<organism evidence="5 6">
    <name type="scientific">Gleimia hominis</name>
    <dbReference type="NCBI Taxonomy" id="595468"/>
    <lineage>
        <taxon>Bacteria</taxon>
        <taxon>Bacillati</taxon>
        <taxon>Actinomycetota</taxon>
        <taxon>Actinomycetes</taxon>
        <taxon>Actinomycetales</taxon>
        <taxon>Actinomycetaceae</taxon>
        <taxon>Gleimia</taxon>
    </lineage>
</organism>
<dbReference type="PANTHER" id="PTHR22916:SF51">
    <property type="entry name" value="GLYCOSYLTRANSFERASE EPSH-RELATED"/>
    <property type="match status" value="1"/>
</dbReference>
<protein>
    <submittedName>
        <fullName evidence="5">Glycosyltransferase family 2 protein</fullName>
        <ecNumber evidence="5">2.4.-.-</ecNumber>
    </submittedName>
</protein>
<dbReference type="RefSeq" id="WP_313272601.1">
    <property type="nucleotide sequence ID" value="NZ_JASXSX010000001.1"/>
</dbReference>
<dbReference type="InterPro" id="IPR029044">
    <property type="entry name" value="Nucleotide-diphossugar_trans"/>
</dbReference>
<dbReference type="SUPFAM" id="SSF53448">
    <property type="entry name" value="Nucleotide-diphospho-sugar transferases"/>
    <property type="match status" value="1"/>
</dbReference>
<feature type="domain" description="Glycosyltransferase 2-like" evidence="4">
    <location>
        <begin position="7"/>
        <end position="128"/>
    </location>
</feature>
<dbReference type="Pfam" id="PF00535">
    <property type="entry name" value="Glycos_transf_2"/>
    <property type="match status" value="1"/>
</dbReference>
<dbReference type="Gene3D" id="3.90.550.10">
    <property type="entry name" value="Spore Coat Polysaccharide Biosynthesis Protein SpsA, Chain A"/>
    <property type="match status" value="1"/>
</dbReference>
<evidence type="ECO:0000313" key="6">
    <source>
        <dbReference type="Proteomes" id="UP001247542"/>
    </source>
</evidence>
<evidence type="ECO:0000313" key="5">
    <source>
        <dbReference type="EMBL" id="MDT3767222.1"/>
    </source>
</evidence>
<keyword evidence="1 5" id="KW-0328">Glycosyltransferase</keyword>
<reference evidence="5 6" key="1">
    <citation type="submission" date="2023-06" db="EMBL/GenBank/DDBJ databases">
        <title>Draft genome sequence of Gleimia hominis type strain CCUG 57540T.</title>
        <authorList>
            <person name="Salva-Serra F."/>
            <person name="Cardew S."/>
            <person name="Jensie Markopoulos S."/>
            <person name="Ohlen M."/>
            <person name="Inganas E."/>
            <person name="Svensson-Stadler L."/>
            <person name="Moore E.R.B."/>
        </authorList>
    </citation>
    <scope>NUCLEOTIDE SEQUENCE [LARGE SCALE GENOMIC DNA]</scope>
    <source>
        <strain evidence="5 6">CCUG 57540</strain>
    </source>
</reference>
<gene>
    <name evidence="5" type="ORF">QS713_03960</name>
</gene>
<sequence>MESPLVTVVIPVYNMEPYLAASLRSVCNQDYQNLQIIAVDDGSTDKSGSILDQWDDPRLQVLHVPNGGLSSARNLGIEQATGEYLVFFDSDDLLRPNYVSALLNAARDTGADVAVCGLESFADGTTPDLDKRPPKPDGSPRSGGHPGSDAGACAQADAAGNKSANTNANAEANANADANAGAGAQANMGDGQPRLPVNLLTPDQAIDAMYSTDTLAQFTVAWARLLHRRIYRGLRFPVGMIHEDVGTALGVYQQANAVAVVDAPLYLYRDTPGSIMNQEPRWNRLDALKFYERDAHALALEGSEHAVQALHCAFKTAISNLAWFSKSPHMRGDPRFNKLKAHVQGLARRVLANYAQNRRQTEGPQLQARAFWRHPQALWRHPQTLWRQLQSGASSPHLRASSGLTKPKLGSNLPHPSVLEKAILHAFASSPSLALPIYRAALELKQRGN</sequence>
<keyword evidence="2 5" id="KW-0808">Transferase</keyword>
<dbReference type="GO" id="GO:0016757">
    <property type="term" value="F:glycosyltransferase activity"/>
    <property type="evidence" value="ECO:0007669"/>
    <property type="project" value="UniProtKB-KW"/>
</dbReference>
<proteinExistence type="predicted"/>
<feature type="compositionally biased region" description="Low complexity" evidence="3">
    <location>
        <begin position="149"/>
        <end position="165"/>
    </location>
</feature>
<name>A0ABU3IA21_9ACTO</name>
<keyword evidence="6" id="KW-1185">Reference proteome</keyword>
<dbReference type="EC" id="2.4.-.-" evidence="5"/>
<evidence type="ECO:0000256" key="3">
    <source>
        <dbReference type="SAM" id="MobiDB-lite"/>
    </source>
</evidence>
<evidence type="ECO:0000256" key="2">
    <source>
        <dbReference type="ARBA" id="ARBA00022679"/>
    </source>
</evidence>
<evidence type="ECO:0000256" key="1">
    <source>
        <dbReference type="ARBA" id="ARBA00022676"/>
    </source>
</evidence>
<evidence type="ECO:0000259" key="4">
    <source>
        <dbReference type="Pfam" id="PF00535"/>
    </source>
</evidence>
<dbReference type="Proteomes" id="UP001247542">
    <property type="component" value="Unassembled WGS sequence"/>
</dbReference>
<dbReference type="PANTHER" id="PTHR22916">
    <property type="entry name" value="GLYCOSYLTRANSFERASE"/>
    <property type="match status" value="1"/>
</dbReference>
<feature type="region of interest" description="Disordered" evidence="3">
    <location>
        <begin position="122"/>
        <end position="165"/>
    </location>
</feature>
<comment type="caution">
    <text evidence="5">The sequence shown here is derived from an EMBL/GenBank/DDBJ whole genome shotgun (WGS) entry which is preliminary data.</text>
</comment>
<accession>A0ABU3IA21</accession>
<dbReference type="InterPro" id="IPR001173">
    <property type="entry name" value="Glyco_trans_2-like"/>
</dbReference>
<dbReference type="CDD" id="cd00761">
    <property type="entry name" value="Glyco_tranf_GTA_type"/>
    <property type="match status" value="1"/>
</dbReference>
<feature type="region of interest" description="Disordered" evidence="3">
    <location>
        <begin position="390"/>
        <end position="411"/>
    </location>
</feature>